<dbReference type="Proteomes" id="UP000009256">
    <property type="component" value="Chromosome"/>
</dbReference>
<sequence length="187" mass="22759">MHYAHFILVDVEELKEKEYKELNLQDLKEKVREYAEKATEDFHNHVFDWRETRTAGNWSNEFPDNVILGNQQSDKIREILNTVRTCQKEEIDSYVSILKEYGWIQEDGTIKVTLGKLKDLAEEKSNYEYYLPFYYFWKLVSYLRREYMCNSFFYDTKTGSGYLSQHIYDKVYNNPERYAFVVFDYHY</sequence>
<dbReference type="eggNOG" id="ENOG50349UR">
    <property type="taxonomic scope" value="Bacteria"/>
</dbReference>
<dbReference type="RefSeq" id="WP_013433261.1">
    <property type="nucleotide sequence ID" value="NC_014721.1"/>
</dbReference>
<dbReference type="EMBL" id="CP002326">
    <property type="protein sequence ID" value="ADQ41540.1"/>
    <property type="molecule type" value="Genomic_DNA"/>
</dbReference>
<reference key="1">
    <citation type="submission" date="2010-11" db="EMBL/GenBank/DDBJ databases">
        <title>Complete sequence of chromosome of Caldicellulosiruptor kristjanssonii 177R1B.</title>
        <authorList>
            <consortium name="US DOE Joint Genome Institute"/>
            <person name="Lucas S."/>
            <person name="Copeland A."/>
            <person name="Lapidus A."/>
            <person name="Cheng J.-F."/>
            <person name="Bruce D."/>
            <person name="Goodwin L."/>
            <person name="Pitluck S."/>
            <person name="Davenport K."/>
            <person name="Detter J.C."/>
            <person name="Han C."/>
            <person name="Tapia R."/>
            <person name="Land M."/>
            <person name="Hauser L."/>
            <person name="Jeffries C."/>
            <person name="Kyrpides N."/>
            <person name="Ivanova N."/>
            <person name="Mikhailova N."/>
            <person name="Blumer-Schuette S.E."/>
            <person name="Kelly R.M."/>
            <person name="Woyke T."/>
        </authorList>
    </citation>
    <scope>NUCLEOTIDE SEQUENCE</scope>
    <source>
        <strain>177R1B</strain>
    </source>
</reference>
<keyword evidence="2" id="KW-1185">Reference proteome</keyword>
<dbReference type="AlphaFoldDB" id="E4S5A6"/>
<name>E4S5A6_CALA7</name>
<proteinExistence type="predicted"/>
<reference evidence="1 2" key="2">
    <citation type="journal article" date="2011" name="J. Bacteriol.">
        <title>Complete genome sequences for the anaerobic, extremely thermophilic plant biomass-degrading bacteria Caldicellulosiruptor hydrothermalis, Caldicellulosiruptor kristjanssonii, Caldicellulosiruptor kronotskyensis, Caldicellulosiruptor owensenis, and Caldicellulosiruptor lactoaceticus.</title>
        <authorList>
            <person name="Blumer-Schuette S.E."/>
            <person name="Ozdemir I."/>
            <person name="Mistry D."/>
            <person name="Lucas S."/>
            <person name="Lapidus A."/>
            <person name="Cheng J.F."/>
            <person name="Goodwin L.A."/>
            <person name="Pitluck S."/>
            <person name="Land M.L."/>
            <person name="Hauser L.J."/>
            <person name="Woyke T."/>
            <person name="Mikhailova N."/>
            <person name="Pati A."/>
            <person name="Kyrpides N.C."/>
            <person name="Ivanova N."/>
            <person name="Detter J.C."/>
            <person name="Walston-Davenport K."/>
            <person name="Han S."/>
            <person name="Adams M.W."/>
            <person name="Kelly R.M."/>
        </authorList>
    </citation>
    <scope>NUCLEOTIDE SEQUENCE [LARGE SCALE GENOMIC DNA]</scope>
    <source>
        <strain evidence="2">ATCC 700853 / DSM 12137 / I77R1B</strain>
    </source>
</reference>
<dbReference type="KEGG" id="cki:Calkr_2071"/>
<dbReference type="OrthoDB" id="2084281at2"/>
<evidence type="ECO:0000313" key="1">
    <source>
        <dbReference type="EMBL" id="ADQ41540.1"/>
    </source>
</evidence>
<gene>
    <name evidence="1" type="ordered locus">Calkr_2071</name>
</gene>
<evidence type="ECO:0000313" key="2">
    <source>
        <dbReference type="Proteomes" id="UP000009256"/>
    </source>
</evidence>
<organism evidence="1 2">
    <name type="scientific">Caldicellulosiruptor acetigenus (strain ATCC 700853 / DSM 12137 / I77R1B)</name>
    <name type="common">Caldicellulosiruptor kristjanssonii</name>
    <dbReference type="NCBI Taxonomy" id="632335"/>
    <lineage>
        <taxon>Bacteria</taxon>
        <taxon>Bacillati</taxon>
        <taxon>Bacillota</taxon>
        <taxon>Bacillota incertae sedis</taxon>
        <taxon>Caldicellulosiruptorales</taxon>
        <taxon>Caldicellulosiruptoraceae</taxon>
        <taxon>Caldicellulosiruptor</taxon>
    </lineage>
</organism>
<dbReference type="STRING" id="632335.Calkr_2071"/>
<dbReference type="HOGENOM" id="CLU_1445178_0_0_9"/>
<protein>
    <submittedName>
        <fullName evidence="1">Uncharacterized protein</fullName>
    </submittedName>
</protein>
<accession>E4S5A6</accession>